<keyword evidence="1" id="KW-0812">Transmembrane</keyword>
<dbReference type="InterPro" id="IPR029468">
    <property type="entry name" value="O-ag_pol_Wzy"/>
</dbReference>
<keyword evidence="1" id="KW-0472">Membrane</keyword>
<sequence>MARIEVNDQSRQLLAGLVLATISVLVFASYFDVFETSRADLEVITNFNWLVTAFIIANTVPKGVWSISFIFFIAFGVFHGGLILASGMGGITDEDILYQISFWFSSEETYNAIHLINLSFLALGIGVVVCTKPQQLAGPLNTTEYQKKLFDIGGLMVSAVVVLFFMVAIATGAIASYGSYLSVVDSTPIVGLLFTYIYLFIGLGMVLLTVCYDKSFGNRYFVVFAIWALVAFKLGLRGEVMFPSAVGACMLGRKCKPMNGALLVLAIIVFLISAGIVKNLRVSGDYSGSQEMSMNPLNAVAEMGSSLRAVDEVIRWRRSGDELLMGASYWAPIERQLALLIPQMERLPAAEDHRLLNVKVIERTGPIGFSPVAEAYINFGESGVFILFVLFGAVLAMLDNLRSTLVGDVLLGVSLLPLFVMIRNSFAHVPVQIILGVVVTGALMIMFRKNSKGAL</sequence>
<dbReference type="EMBL" id="JACXAF010000018">
    <property type="protein sequence ID" value="MBD1390511.1"/>
    <property type="molecule type" value="Genomic_DNA"/>
</dbReference>
<dbReference type="RefSeq" id="WP_191145574.1">
    <property type="nucleotide sequence ID" value="NZ_JACXAF010000018.1"/>
</dbReference>
<proteinExistence type="predicted"/>
<feature type="transmembrane region" description="Helical" evidence="1">
    <location>
        <begin position="376"/>
        <end position="398"/>
    </location>
</feature>
<dbReference type="Pfam" id="PF14296">
    <property type="entry name" value="O-ag_pol_Wzy"/>
    <property type="match status" value="1"/>
</dbReference>
<comment type="caution">
    <text evidence="2">The sequence shown here is derived from an EMBL/GenBank/DDBJ whole genome shotgun (WGS) entry which is preliminary data.</text>
</comment>
<gene>
    <name evidence="2" type="primary">wzy</name>
    <name evidence="2" type="ORF">IC617_13810</name>
</gene>
<evidence type="ECO:0000313" key="3">
    <source>
        <dbReference type="Proteomes" id="UP000638014"/>
    </source>
</evidence>
<name>A0A8J6UGP5_9GAMM</name>
<feature type="transmembrane region" description="Helical" evidence="1">
    <location>
        <begin position="429"/>
        <end position="447"/>
    </location>
</feature>
<feature type="transmembrane region" description="Helical" evidence="1">
    <location>
        <begin position="67"/>
        <end position="92"/>
    </location>
</feature>
<protein>
    <submittedName>
        <fullName evidence="2">O-antigen polysaccharide polymerase Wzy</fullName>
    </submittedName>
</protein>
<feature type="transmembrane region" description="Helical" evidence="1">
    <location>
        <begin position="258"/>
        <end position="277"/>
    </location>
</feature>
<accession>A0A8J6UGP5</accession>
<feature type="transmembrane region" description="Helical" evidence="1">
    <location>
        <begin position="112"/>
        <end position="131"/>
    </location>
</feature>
<dbReference type="AlphaFoldDB" id="A0A8J6UGP5"/>
<evidence type="ECO:0000256" key="1">
    <source>
        <dbReference type="SAM" id="Phobius"/>
    </source>
</evidence>
<feature type="transmembrane region" description="Helical" evidence="1">
    <location>
        <begin position="152"/>
        <end position="177"/>
    </location>
</feature>
<organism evidence="2 3">
    <name type="scientific">Neiella litorisoli</name>
    <dbReference type="NCBI Taxonomy" id="2771431"/>
    <lineage>
        <taxon>Bacteria</taxon>
        <taxon>Pseudomonadati</taxon>
        <taxon>Pseudomonadota</taxon>
        <taxon>Gammaproteobacteria</taxon>
        <taxon>Alteromonadales</taxon>
        <taxon>Echinimonadaceae</taxon>
        <taxon>Neiella</taxon>
    </lineage>
</organism>
<evidence type="ECO:0000313" key="2">
    <source>
        <dbReference type="EMBL" id="MBD1390511.1"/>
    </source>
</evidence>
<keyword evidence="1" id="KW-1133">Transmembrane helix</keyword>
<dbReference type="Proteomes" id="UP000638014">
    <property type="component" value="Unassembled WGS sequence"/>
</dbReference>
<feature type="transmembrane region" description="Helical" evidence="1">
    <location>
        <begin position="189"/>
        <end position="208"/>
    </location>
</feature>
<feature type="transmembrane region" description="Helical" evidence="1">
    <location>
        <begin position="43"/>
        <end position="60"/>
    </location>
</feature>
<feature type="transmembrane region" description="Helical" evidence="1">
    <location>
        <begin position="12"/>
        <end position="31"/>
    </location>
</feature>
<reference evidence="2" key="1">
    <citation type="submission" date="2020-09" db="EMBL/GenBank/DDBJ databases">
        <title>A novel bacterium of genus Neiella, isolated from South China Sea.</title>
        <authorList>
            <person name="Huang H."/>
            <person name="Mo K."/>
            <person name="Hu Y."/>
        </authorList>
    </citation>
    <scope>NUCLEOTIDE SEQUENCE</scope>
    <source>
        <strain evidence="2">HB171785</strain>
    </source>
</reference>
<feature type="transmembrane region" description="Helical" evidence="1">
    <location>
        <begin position="220"/>
        <end position="238"/>
    </location>
</feature>
<keyword evidence="3" id="KW-1185">Reference proteome</keyword>